<dbReference type="Gene3D" id="3.40.1090.10">
    <property type="entry name" value="Cytosolic phospholipase A2 catalytic domain"/>
    <property type="match status" value="1"/>
</dbReference>
<dbReference type="CDD" id="cd07216">
    <property type="entry name" value="Pat17_PNPLA8_PNPLA9_like3"/>
    <property type="match status" value="1"/>
</dbReference>
<dbReference type="OrthoDB" id="1658288at2759"/>
<dbReference type="SUPFAM" id="SSF52151">
    <property type="entry name" value="FabD/lysophospholipase-like"/>
    <property type="match status" value="1"/>
</dbReference>
<dbReference type="STRING" id="1408157.A0A1J7J5H2"/>
<organism evidence="7 8">
    <name type="scientific">Coniochaeta ligniaria NRRL 30616</name>
    <dbReference type="NCBI Taxonomy" id="1408157"/>
    <lineage>
        <taxon>Eukaryota</taxon>
        <taxon>Fungi</taxon>
        <taxon>Dikarya</taxon>
        <taxon>Ascomycota</taxon>
        <taxon>Pezizomycotina</taxon>
        <taxon>Sordariomycetes</taxon>
        <taxon>Sordariomycetidae</taxon>
        <taxon>Coniochaetales</taxon>
        <taxon>Coniochaetaceae</taxon>
        <taxon>Coniochaeta</taxon>
    </lineage>
</organism>
<feature type="active site" description="Proton acceptor" evidence="5">
    <location>
        <position position="209"/>
    </location>
</feature>
<dbReference type="Proteomes" id="UP000182658">
    <property type="component" value="Unassembled WGS sequence"/>
</dbReference>
<reference evidence="7 8" key="1">
    <citation type="submission" date="2016-10" db="EMBL/GenBank/DDBJ databases">
        <title>Draft genome sequence of Coniochaeta ligniaria NRRL30616, a lignocellulolytic fungus for bioabatement of inhibitors in plant biomass hydrolysates.</title>
        <authorList>
            <consortium name="DOE Joint Genome Institute"/>
            <person name="Jimenez D.J."/>
            <person name="Hector R.E."/>
            <person name="Riley R."/>
            <person name="Sun H."/>
            <person name="Grigoriev I.V."/>
            <person name="Van Elsas J.D."/>
            <person name="Nichols N.N."/>
        </authorList>
    </citation>
    <scope>NUCLEOTIDE SEQUENCE [LARGE SCALE GENOMIC DNA]</scope>
    <source>
        <strain evidence="7 8">NRRL 30616</strain>
    </source>
</reference>
<dbReference type="InterPro" id="IPR002641">
    <property type="entry name" value="PNPLA_dom"/>
</dbReference>
<dbReference type="SUPFAM" id="SSF52540">
    <property type="entry name" value="P-loop containing nucleoside triphosphate hydrolases"/>
    <property type="match status" value="1"/>
</dbReference>
<keyword evidence="2 5" id="KW-0378">Hydrolase</keyword>
<dbReference type="InterPro" id="IPR016035">
    <property type="entry name" value="Acyl_Trfase/lysoPLipase"/>
</dbReference>
<dbReference type="GO" id="GO:0016042">
    <property type="term" value="P:lipid catabolic process"/>
    <property type="evidence" value="ECO:0007669"/>
    <property type="project" value="UniProtKB-UniRule"/>
</dbReference>
<dbReference type="Pfam" id="PF24883">
    <property type="entry name" value="NPHP3_N"/>
    <property type="match status" value="1"/>
</dbReference>
<evidence type="ECO:0000256" key="3">
    <source>
        <dbReference type="ARBA" id="ARBA00022963"/>
    </source>
</evidence>
<name>A0A1J7J5H2_9PEZI</name>
<evidence type="ECO:0000313" key="8">
    <source>
        <dbReference type="Proteomes" id="UP000182658"/>
    </source>
</evidence>
<evidence type="ECO:0000256" key="2">
    <source>
        <dbReference type="ARBA" id="ARBA00022801"/>
    </source>
</evidence>
<dbReference type="GO" id="GO:0047499">
    <property type="term" value="F:calcium-independent phospholipase A2 activity"/>
    <property type="evidence" value="ECO:0007669"/>
    <property type="project" value="TreeGrafter"/>
</dbReference>
<dbReference type="InParanoid" id="A0A1J7J5H2"/>
<gene>
    <name evidence="7" type="ORF">CONLIGDRAFT_687165</name>
</gene>
<dbReference type="GO" id="GO:0019369">
    <property type="term" value="P:arachidonate metabolic process"/>
    <property type="evidence" value="ECO:0007669"/>
    <property type="project" value="TreeGrafter"/>
</dbReference>
<keyword evidence="4 5" id="KW-0443">Lipid metabolism</keyword>
<evidence type="ECO:0000256" key="1">
    <source>
        <dbReference type="ARBA" id="ARBA00022737"/>
    </source>
</evidence>
<dbReference type="Gene3D" id="3.40.50.300">
    <property type="entry name" value="P-loop containing nucleotide triphosphate hydrolases"/>
    <property type="match status" value="1"/>
</dbReference>
<dbReference type="Pfam" id="PF01734">
    <property type="entry name" value="Patatin"/>
    <property type="match status" value="1"/>
</dbReference>
<feature type="domain" description="PNPLA" evidence="6">
    <location>
        <begin position="24"/>
        <end position="222"/>
    </location>
</feature>
<keyword evidence="3 5" id="KW-0442">Lipid degradation</keyword>
<feature type="short sequence motif" description="GXSXG" evidence="5">
    <location>
        <begin position="64"/>
        <end position="68"/>
    </location>
</feature>
<protein>
    <recommendedName>
        <fullName evidence="6">PNPLA domain-containing protein</fullName>
    </recommendedName>
</protein>
<sequence>MSGATGEQKPAAQLVRSDDQLCLLSLDGGGVRGLSSLLVLKQIMEAFDPQNPPKPCDYFDMIGGTSTGGLIAIMLGRLRLTVDECIQAYSELAPEAFAKVHHRIKLRNGDTQGRFNHVALEKGIKSLLQRYQMDPESLLKESAIDSSCKVFICATSQKVGRPVVFSTYRNGRRGNDSLDKVRIWEAARATSAATTFFDPITIDGETFVDGAAGANNPVNYLWSEAGDVWGDGGGLNASKVRCLVSIGTGTPASAPFGPDIAAIARALKTISTDTEETAHMFQKHHSKLFQAGHAFRFNVAAGLEHVGLHEVQKWDDIKTATRVYMQAEDNFVKLRQCALVLQDRWWTRQLYDDIVEFARPSIQYLKDAERHIKSDDLQRLTHTTVYHYWVLGHAPGPPLWYCIGHNHDGSSSDSVAASLAQLREIHCAESISLSPRILYFQCKTERCEDRENQLAEQQGACGKHVLVSLICQALLLDTRHSEDIGNRVLALNPWQRDMLRKVITSPDGVSLKELADLVRVVFRAARVDCIALDNFPCISGVDLEEWFSVLSFNVDTLSNCVHRIMSGLNSHQSMPFLQEVWQIDDKTEYKECILSLYFSDWSTRRDQIDTPEEGTNNWIWSHPQYEAWYASHQGLLWIEGKPGSGKSVLARSLQRRIVASWEKADVGMSNAPEVRSGGMSPQSIVAGWFYSTRLGDVGRSHLSLLRSIIFQLLRQDPSLFSNVVEYYRELAGRPRRMGRASTKMDEVKESFESWCKSATFEATGRKILERISATGTPIICIVDAIDEAEPDLNGVARTPAHGRTARISSILGVLSSLVVGVAGSRMKFIVLSRPEPLLELDFLRAQRKLESTFRVTLEYENRTDIEILVSRGIESLKAAIHAYDSDSDGGTSRSMRLRKSSRIPCQALRHIESSEVDTLRRIREYILEHARGIILWVTLILKDLQETASGGMVSFVELESRLRSLPLELDDLYERIIGDLSSRLTTRELSKSRDIFLLMGGAGSFGRPLTLEELWDALAVPTDVGQALRSQSDPMVKNQAIISSWSDFRRQLVRYCGTLIEIVKPGDMTGNIGDNDLGPDYTVQFIHRTVKDFLEGRPHKDNFHIAEDQAGLFTRFKATAGSSWKENIAGFVEYMDQRILFTFTVDIRSSLDHPHPGLDLTTLGLDDMIDPPASNWSYKEIHNALWDEIRYYPRAKPVRVSSLDSVRAVLLGYAVYYACLNGCLTATRILAALYAGREAPERNYTGDNLHVMGNGALRAAIQCGLEEETILLTRNGHHQDDFPDQRRQDTFLDILRNTAMKSGQKASEAHMPAVSTEDVLGTDLHHGSDIQEVPESTAKALSTFFEVPETVEPVTAPETAPETCLRSCLGSPVANQVSQELHYNTVRETKTQGIQQAELAAYGEPHNGSLQAETRKAVQMICRLLPASASDEWDTEASDIAPEEHIP</sequence>
<dbReference type="InterPro" id="IPR056884">
    <property type="entry name" value="NPHP3-like_N"/>
</dbReference>
<dbReference type="GO" id="GO:0016020">
    <property type="term" value="C:membrane"/>
    <property type="evidence" value="ECO:0007669"/>
    <property type="project" value="TreeGrafter"/>
</dbReference>
<feature type="short sequence motif" description="DGA/G" evidence="5">
    <location>
        <begin position="209"/>
        <end position="211"/>
    </location>
</feature>
<keyword evidence="8" id="KW-1185">Reference proteome</keyword>
<evidence type="ECO:0000259" key="6">
    <source>
        <dbReference type="PROSITE" id="PS51635"/>
    </source>
</evidence>
<dbReference type="InterPro" id="IPR027417">
    <property type="entry name" value="P-loop_NTPase"/>
</dbReference>
<dbReference type="EMBL" id="KV875110">
    <property type="protein sequence ID" value="OIW22746.1"/>
    <property type="molecule type" value="Genomic_DNA"/>
</dbReference>
<dbReference type="PANTHER" id="PTHR24185">
    <property type="entry name" value="CALCIUM-INDEPENDENT PHOSPHOLIPASE A2-GAMMA"/>
    <property type="match status" value="1"/>
</dbReference>
<evidence type="ECO:0000256" key="4">
    <source>
        <dbReference type="ARBA" id="ARBA00023098"/>
    </source>
</evidence>
<dbReference type="PANTHER" id="PTHR24185:SF1">
    <property type="entry name" value="CALCIUM-INDEPENDENT PHOSPHOLIPASE A2-GAMMA"/>
    <property type="match status" value="1"/>
</dbReference>
<accession>A0A1J7J5H2</accession>
<proteinExistence type="predicted"/>
<dbReference type="GO" id="GO:0046486">
    <property type="term" value="P:glycerolipid metabolic process"/>
    <property type="evidence" value="ECO:0007669"/>
    <property type="project" value="UniProtKB-ARBA"/>
</dbReference>
<feature type="active site" description="Nucleophile" evidence="5">
    <location>
        <position position="66"/>
    </location>
</feature>
<dbReference type="PROSITE" id="PS51635">
    <property type="entry name" value="PNPLA"/>
    <property type="match status" value="1"/>
</dbReference>
<evidence type="ECO:0000313" key="7">
    <source>
        <dbReference type="EMBL" id="OIW22746.1"/>
    </source>
</evidence>
<feature type="short sequence motif" description="GXGXXG" evidence="5">
    <location>
        <begin position="28"/>
        <end position="33"/>
    </location>
</feature>
<keyword evidence="1" id="KW-0677">Repeat</keyword>
<evidence type="ECO:0000256" key="5">
    <source>
        <dbReference type="PROSITE-ProRule" id="PRU01161"/>
    </source>
</evidence>